<gene>
    <name evidence="2" type="ORF">NX801_10205</name>
</gene>
<name>A0ABT2CF41_9ACTN</name>
<keyword evidence="3" id="KW-1185">Reference proteome</keyword>
<evidence type="ECO:0000256" key="1">
    <source>
        <dbReference type="SAM" id="MobiDB-lite"/>
    </source>
</evidence>
<dbReference type="RefSeq" id="WP_258786976.1">
    <property type="nucleotide sequence ID" value="NZ_JANUGQ010000006.1"/>
</dbReference>
<comment type="caution">
    <text evidence="2">The sequence shown here is derived from an EMBL/GenBank/DDBJ whole genome shotgun (WGS) entry which is preliminary data.</text>
</comment>
<accession>A0ABT2CF41</accession>
<organism evidence="2 3">
    <name type="scientific">Streptomyces pyxinae</name>
    <dbReference type="NCBI Taxonomy" id="2970734"/>
    <lineage>
        <taxon>Bacteria</taxon>
        <taxon>Bacillati</taxon>
        <taxon>Actinomycetota</taxon>
        <taxon>Actinomycetes</taxon>
        <taxon>Kitasatosporales</taxon>
        <taxon>Streptomycetaceae</taxon>
        <taxon>Streptomyces</taxon>
    </lineage>
</organism>
<protein>
    <submittedName>
        <fullName evidence="2">Rv3235 family protein</fullName>
    </submittedName>
</protein>
<evidence type="ECO:0000313" key="3">
    <source>
        <dbReference type="Proteomes" id="UP001431313"/>
    </source>
</evidence>
<dbReference type="InterPro" id="IPR045596">
    <property type="entry name" value="DUF6459"/>
</dbReference>
<sequence length="155" mass="16401">MAGTVQATVSPTSPSPARGPVARPGSTRPGGRRDQRRPGGARPPRRPVPPHVLFAERLIAVLTGERPVHWMLGQTVGAAYEQLARLAPAGPPAAPGVRPVLRRCGAAPLGPDLVEAYASVTAGGRVRAMAFRLERGPDRRWRCSAVDLGPAGWTW</sequence>
<evidence type="ECO:0000313" key="2">
    <source>
        <dbReference type="EMBL" id="MCS0636029.1"/>
    </source>
</evidence>
<dbReference type="EMBL" id="JANUGQ010000006">
    <property type="protein sequence ID" value="MCS0636029.1"/>
    <property type="molecule type" value="Genomic_DNA"/>
</dbReference>
<dbReference type="Pfam" id="PF20060">
    <property type="entry name" value="DUF6459"/>
    <property type="match status" value="1"/>
</dbReference>
<reference evidence="2" key="1">
    <citation type="submission" date="2022-08" db="EMBL/GenBank/DDBJ databases">
        <authorList>
            <person name="Somphong A."/>
            <person name="Phongsopitanun W."/>
        </authorList>
    </citation>
    <scope>NUCLEOTIDE SEQUENCE</scope>
    <source>
        <strain evidence="2">LP05-1</strain>
    </source>
</reference>
<feature type="compositionally biased region" description="Polar residues" evidence="1">
    <location>
        <begin position="1"/>
        <end position="12"/>
    </location>
</feature>
<feature type="region of interest" description="Disordered" evidence="1">
    <location>
        <begin position="1"/>
        <end position="49"/>
    </location>
</feature>
<proteinExistence type="predicted"/>
<dbReference type="Proteomes" id="UP001431313">
    <property type="component" value="Unassembled WGS sequence"/>
</dbReference>